<dbReference type="SUPFAM" id="SSF53850">
    <property type="entry name" value="Periplasmic binding protein-like II"/>
    <property type="match status" value="1"/>
</dbReference>
<dbReference type="Gene3D" id="3.40.190.10">
    <property type="entry name" value="Periplasmic binding protein-like II"/>
    <property type="match status" value="2"/>
</dbReference>
<proteinExistence type="predicted"/>
<dbReference type="PANTHER" id="PTHR43649">
    <property type="entry name" value="ARABINOSE-BINDING PROTEIN-RELATED"/>
    <property type="match status" value="1"/>
</dbReference>
<name>A0ABW1IJX2_9BACL</name>
<evidence type="ECO:0000313" key="1">
    <source>
        <dbReference type="EMBL" id="MFC5985284.1"/>
    </source>
</evidence>
<keyword evidence="2" id="KW-1185">Reference proteome</keyword>
<comment type="caution">
    <text evidence="1">The sequence shown here is derived from an EMBL/GenBank/DDBJ whole genome shotgun (WGS) entry which is preliminary data.</text>
</comment>
<dbReference type="InterPro" id="IPR050490">
    <property type="entry name" value="Bact_solute-bd_prot1"/>
</dbReference>
<dbReference type="PROSITE" id="PS51257">
    <property type="entry name" value="PROKAR_LIPOPROTEIN"/>
    <property type="match status" value="1"/>
</dbReference>
<dbReference type="InterPro" id="IPR006059">
    <property type="entry name" value="SBP"/>
</dbReference>
<accession>A0ABW1IJX2</accession>
<dbReference type="PANTHER" id="PTHR43649:SF12">
    <property type="entry name" value="DIACETYLCHITOBIOSE BINDING PROTEIN DASA"/>
    <property type="match status" value="1"/>
</dbReference>
<evidence type="ECO:0000313" key="2">
    <source>
        <dbReference type="Proteomes" id="UP001596250"/>
    </source>
</evidence>
<reference evidence="2" key="1">
    <citation type="journal article" date="2019" name="Int. J. Syst. Evol. Microbiol.">
        <title>The Global Catalogue of Microorganisms (GCM) 10K type strain sequencing project: providing services to taxonomists for standard genome sequencing and annotation.</title>
        <authorList>
            <consortium name="The Broad Institute Genomics Platform"/>
            <consortium name="The Broad Institute Genome Sequencing Center for Infectious Disease"/>
            <person name="Wu L."/>
            <person name="Ma J."/>
        </authorList>
    </citation>
    <scope>NUCLEOTIDE SEQUENCE [LARGE SCALE GENOMIC DNA]</scope>
    <source>
        <strain evidence="2">CCM 8749</strain>
    </source>
</reference>
<gene>
    <name evidence="1" type="ORF">ACFPXP_02195</name>
</gene>
<dbReference type="RefSeq" id="WP_379891963.1">
    <property type="nucleotide sequence ID" value="NZ_CBCSCT010000003.1"/>
</dbReference>
<sequence>MKLKKTWLGIILSIILVITGCSGGNSSNEGNNNDSGAASAIEITMLSSWSTDTERGAALQEVIDSYNEQNEGKVKINVDITPDWPTYQEKIKTMISVNQTPDLFNYNFNPNDLSRQNSGKLLDFNPYMDDAWKARFNESDLEALTINGELTSIPFEKAGVLFYYNKDLFAQAGITEFPKTWDEFFAVCEQLEASGITPISLMTADDAWHATNAFTYLAAGAGGTDVFEMGKSLDQPAVIKAAENLKKLFEYTTEDALGAGYAVSSNHFILGNTAMIIDGPWLIGSLDPEMMDSIGVAPGPTFGDGTVPEGFIITDTYTPWSAGKQESKEKEEAVVDFMKYLTSNESTKTLTLNGSILLSPHLDMSEEELQSSGPILGQFITIGGDAPADLVQISRILKQTAISKMPSLIESLAFEKISAEQFAAQLQAANE</sequence>
<dbReference type="Proteomes" id="UP001596250">
    <property type="component" value="Unassembled WGS sequence"/>
</dbReference>
<dbReference type="Pfam" id="PF01547">
    <property type="entry name" value="SBP_bac_1"/>
    <property type="match status" value="1"/>
</dbReference>
<organism evidence="1 2">
    <name type="scientific">Marinicrinis lubricantis</name>
    <dbReference type="NCBI Taxonomy" id="2086470"/>
    <lineage>
        <taxon>Bacteria</taxon>
        <taxon>Bacillati</taxon>
        <taxon>Bacillota</taxon>
        <taxon>Bacilli</taxon>
        <taxon>Bacillales</taxon>
        <taxon>Paenibacillaceae</taxon>
    </lineage>
</organism>
<protein>
    <submittedName>
        <fullName evidence="1">ABC transporter substrate-binding protein</fullName>
    </submittedName>
</protein>
<dbReference type="EMBL" id="JBHSQV010000010">
    <property type="protein sequence ID" value="MFC5985284.1"/>
    <property type="molecule type" value="Genomic_DNA"/>
</dbReference>